<protein>
    <submittedName>
        <fullName evidence="1">Unplaced genomic scaffold CY34scaffold_715, whole genome shotgun sequence</fullName>
    </submittedName>
</protein>
<dbReference type="AlphaFoldDB" id="A0A0D0APL0"/>
<dbReference type="HOGENOM" id="CLU_006344_16_0_1"/>
<dbReference type="STRING" id="930992.A0A0D0APL0"/>
<gene>
    <name evidence="1" type="ORF">CY34DRAFT_98851</name>
</gene>
<evidence type="ECO:0000313" key="2">
    <source>
        <dbReference type="Proteomes" id="UP000054485"/>
    </source>
</evidence>
<dbReference type="Proteomes" id="UP000054485">
    <property type="component" value="Unassembled WGS sequence"/>
</dbReference>
<accession>A0A0D0APL0</accession>
<dbReference type="OrthoDB" id="3187773at2759"/>
<keyword evidence="2" id="KW-1185">Reference proteome</keyword>
<dbReference type="InParanoid" id="A0A0D0APL0"/>
<reference evidence="1 2" key="1">
    <citation type="submission" date="2014-04" db="EMBL/GenBank/DDBJ databases">
        <authorList>
            <consortium name="DOE Joint Genome Institute"/>
            <person name="Kuo A."/>
            <person name="Ruytinx J."/>
            <person name="Rineau F."/>
            <person name="Colpaert J."/>
            <person name="Kohler A."/>
            <person name="Nagy L.G."/>
            <person name="Floudas D."/>
            <person name="Copeland A."/>
            <person name="Barry K.W."/>
            <person name="Cichocki N."/>
            <person name="Veneault-Fourrey C."/>
            <person name="LaButti K."/>
            <person name="Lindquist E.A."/>
            <person name="Lipzen A."/>
            <person name="Lundell T."/>
            <person name="Morin E."/>
            <person name="Murat C."/>
            <person name="Sun H."/>
            <person name="Tunlid A."/>
            <person name="Henrissat B."/>
            <person name="Grigoriev I.V."/>
            <person name="Hibbett D.S."/>
            <person name="Martin F."/>
            <person name="Nordberg H.P."/>
            <person name="Cantor M.N."/>
            <person name="Hua S.X."/>
        </authorList>
    </citation>
    <scope>NUCLEOTIDE SEQUENCE [LARGE SCALE GENOMIC DNA]</scope>
    <source>
        <strain evidence="1 2">UH-Slu-Lm8-n1</strain>
    </source>
</reference>
<reference evidence="2" key="2">
    <citation type="submission" date="2015-01" db="EMBL/GenBank/DDBJ databases">
        <title>Evolutionary Origins and Diversification of the Mycorrhizal Mutualists.</title>
        <authorList>
            <consortium name="DOE Joint Genome Institute"/>
            <consortium name="Mycorrhizal Genomics Consortium"/>
            <person name="Kohler A."/>
            <person name="Kuo A."/>
            <person name="Nagy L.G."/>
            <person name="Floudas D."/>
            <person name="Copeland A."/>
            <person name="Barry K.W."/>
            <person name="Cichocki N."/>
            <person name="Veneault-Fourrey C."/>
            <person name="LaButti K."/>
            <person name="Lindquist E.A."/>
            <person name="Lipzen A."/>
            <person name="Lundell T."/>
            <person name="Morin E."/>
            <person name="Murat C."/>
            <person name="Riley R."/>
            <person name="Ohm R."/>
            <person name="Sun H."/>
            <person name="Tunlid A."/>
            <person name="Henrissat B."/>
            <person name="Grigoriev I.V."/>
            <person name="Hibbett D.S."/>
            <person name="Martin F."/>
        </authorList>
    </citation>
    <scope>NUCLEOTIDE SEQUENCE [LARGE SCALE GENOMIC DNA]</scope>
    <source>
        <strain evidence="2">UH-Slu-Lm8-n1</strain>
    </source>
</reference>
<organism evidence="1 2">
    <name type="scientific">Suillus luteus UH-Slu-Lm8-n1</name>
    <dbReference type="NCBI Taxonomy" id="930992"/>
    <lineage>
        <taxon>Eukaryota</taxon>
        <taxon>Fungi</taxon>
        <taxon>Dikarya</taxon>
        <taxon>Basidiomycota</taxon>
        <taxon>Agaricomycotina</taxon>
        <taxon>Agaricomycetes</taxon>
        <taxon>Agaricomycetidae</taxon>
        <taxon>Boletales</taxon>
        <taxon>Suillineae</taxon>
        <taxon>Suillaceae</taxon>
        <taxon>Suillus</taxon>
    </lineage>
</organism>
<dbReference type="EMBL" id="KN835846">
    <property type="protein sequence ID" value="KIK33898.1"/>
    <property type="molecule type" value="Genomic_DNA"/>
</dbReference>
<name>A0A0D0APL0_9AGAM</name>
<proteinExistence type="predicted"/>
<sequence>FFSFKYKFVLYECAIVHWFDVIGDAPDEDTGMWVVQPSFDGHSPNISVIHIDTIYRAAHLLPLYSVDFIPRAINFSNSLDKFRAFYVNKFADHHVFEIAF</sequence>
<feature type="non-terminal residue" evidence="1">
    <location>
        <position position="1"/>
    </location>
</feature>
<evidence type="ECO:0000313" key="1">
    <source>
        <dbReference type="EMBL" id="KIK33898.1"/>
    </source>
</evidence>